<evidence type="ECO:0008006" key="12">
    <source>
        <dbReference type="Google" id="ProtNLM"/>
    </source>
</evidence>
<evidence type="ECO:0000256" key="7">
    <source>
        <dbReference type="SAM" id="Phobius"/>
    </source>
</evidence>
<dbReference type="InterPro" id="IPR046338">
    <property type="entry name" value="GAIN_dom_sf"/>
</dbReference>
<dbReference type="PANTHER" id="PTHR12011">
    <property type="entry name" value="ADHESION G-PROTEIN COUPLED RECEPTOR"/>
    <property type="match status" value="1"/>
</dbReference>
<evidence type="ECO:0000256" key="3">
    <source>
        <dbReference type="ARBA" id="ARBA00022989"/>
    </source>
</evidence>
<dbReference type="GO" id="GO:0005886">
    <property type="term" value="C:plasma membrane"/>
    <property type="evidence" value="ECO:0007669"/>
    <property type="project" value="TreeGrafter"/>
</dbReference>
<dbReference type="GO" id="GO:0004930">
    <property type="term" value="F:G protein-coupled receptor activity"/>
    <property type="evidence" value="ECO:0007669"/>
    <property type="project" value="InterPro"/>
</dbReference>
<dbReference type="GO" id="GO:0007189">
    <property type="term" value="P:adenylate cyclase-activating G protein-coupled receptor signaling pathway"/>
    <property type="evidence" value="ECO:0007669"/>
    <property type="project" value="TreeGrafter"/>
</dbReference>
<feature type="domain" description="GAIN-B" evidence="8">
    <location>
        <begin position="278"/>
        <end position="425"/>
    </location>
</feature>
<dbReference type="Gene3D" id="2.60.220.50">
    <property type="match status" value="1"/>
</dbReference>
<protein>
    <recommendedName>
        <fullName evidence="12">G-protein coupled receptors family 2 profile 2 domain-containing protein</fullName>
    </recommendedName>
</protein>
<evidence type="ECO:0000259" key="8">
    <source>
        <dbReference type="PROSITE" id="PS50221"/>
    </source>
</evidence>
<feature type="transmembrane region" description="Helical" evidence="7">
    <location>
        <begin position="634"/>
        <end position="657"/>
    </location>
</feature>
<keyword evidence="11" id="KW-1185">Reference proteome</keyword>
<feature type="compositionally biased region" description="Polar residues" evidence="6">
    <location>
        <begin position="693"/>
        <end position="715"/>
    </location>
</feature>
<dbReference type="InterPro" id="IPR000203">
    <property type="entry name" value="GPS"/>
</dbReference>
<comment type="subcellular location">
    <subcellularLocation>
        <location evidence="1">Membrane</location>
        <topology evidence="1">Multi-pass membrane protein</topology>
    </subcellularLocation>
</comment>
<dbReference type="Pfam" id="PF01825">
    <property type="entry name" value="GPS"/>
    <property type="match status" value="1"/>
</dbReference>
<gene>
    <name evidence="10" type="ORF">PFLUV_G00215580</name>
</gene>
<dbReference type="InterPro" id="IPR057244">
    <property type="entry name" value="GAIN_B"/>
</dbReference>
<keyword evidence="2 7" id="KW-0812">Transmembrane</keyword>
<dbReference type="Proteomes" id="UP000465112">
    <property type="component" value="Unassembled WGS sequence"/>
</dbReference>
<dbReference type="GO" id="GO:0007166">
    <property type="term" value="P:cell surface receptor signaling pathway"/>
    <property type="evidence" value="ECO:0007669"/>
    <property type="project" value="InterPro"/>
</dbReference>
<evidence type="ECO:0000256" key="6">
    <source>
        <dbReference type="SAM" id="MobiDB-lite"/>
    </source>
</evidence>
<feature type="transmembrane region" description="Helical" evidence="7">
    <location>
        <begin position="470"/>
        <end position="490"/>
    </location>
</feature>
<dbReference type="InterPro" id="IPR000832">
    <property type="entry name" value="GPCR_2_secretin-like"/>
</dbReference>
<dbReference type="Gene3D" id="1.20.1070.10">
    <property type="entry name" value="Rhodopsin 7-helix transmembrane proteins"/>
    <property type="match status" value="1"/>
</dbReference>
<feature type="transmembrane region" description="Helical" evidence="7">
    <location>
        <begin position="540"/>
        <end position="562"/>
    </location>
</feature>
<keyword evidence="3 7" id="KW-1133">Transmembrane helix</keyword>
<evidence type="ECO:0000313" key="11">
    <source>
        <dbReference type="Proteomes" id="UP000465112"/>
    </source>
</evidence>
<keyword evidence="4 7" id="KW-0472">Membrane</keyword>
<feature type="region of interest" description="Disordered" evidence="6">
    <location>
        <begin position="693"/>
        <end position="724"/>
    </location>
</feature>
<dbReference type="PRINTS" id="PR00249">
    <property type="entry name" value="GPCRSECRETIN"/>
</dbReference>
<name>A0A6A5E378_PERFL</name>
<dbReference type="EMBL" id="VHII01000018">
    <property type="protein sequence ID" value="KAF1376836.1"/>
    <property type="molecule type" value="Genomic_DNA"/>
</dbReference>
<dbReference type="PROSITE" id="PS50261">
    <property type="entry name" value="G_PROTEIN_RECEP_F2_4"/>
    <property type="match status" value="1"/>
</dbReference>
<evidence type="ECO:0000256" key="1">
    <source>
        <dbReference type="ARBA" id="ARBA00004141"/>
    </source>
</evidence>
<evidence type="ECO:0000259" key="9">
    <source>
        <dbReference type="PROSITE" id="PS50261"/>
    </source>
</evidence>
<sequence>MQSQESSEWVTHPECHQKNMGWITWVSFVGLLWIYPLCHLAKKTSDDPNTCLTTKKTNFVVVDNFNGFITAKNYSNLTTDCIVFLQKNETRQNKYNQTQKWPQIMKEQFSYFVRISKWHINQNLYLYVLEGRCNASLSGFKEVNNQSRVLTCVFNYTVTDSCQIRCLDTANVCQHSKFDENNCREIVLPVTDRYIINITATKNNCVNCNNPVKQPNEKIQLNVTIDIKGDKLDAAQATKIMNKVSGLVTSMTGSSAAVTVAEGVTGVVVRETKPADVQEVSIAYRSSNDSMSIIENKETLATFSRSVTVSKEAFVKASLNVTIPFASVIRFLNLASDMKNSTVLGNEVLAIEMGTTITNLTDKMQINFWNMTYKGIPSCQSWNGEGSQPNWTDDGCLTIHDGQNISCECSHLTFFAVLMSPLNETISSSDLNNLTIITQVGCGLSMFFLCIVLFMHFLLRRTKASNATRILIHLVSAMFLLNFTFLINNVVANLNSSVACKIMAALMHYSMLATFTWFAVQAFHLCLQIYTGGQIVISRYILKVSIVSWVLPSVVVIVLLILGKYGEQVIHTSDSEKTVAMCWITDNLVHYVVNIGYYVLVFIFTFTTFIIILSWLFFLKRTRTGQTSTHGKKIVIILGLCCMLGITWGFAFFAYGALRIPSYYIFTVLNSFQGFFLFIYYYNTSHTGDLTSGASGHKNSNSTNTIKTSLSSFENPYTDPPEKK</sequence>
<organism evidence="10 11">
    <name type="scientific">Perca fluviatilis</name>
    <name type="common">European perch</name>
    <dbReference type="NCBI Taxonomy" id="8168"/>
    <lineage>
        <taxon>Eukaryota</taxon>
        <taxon>Metazoa</taxon>
        <taxon>Chordata</taxon>
        <taxon>Craniata</taxon>
        <taxon>Vertebrata</taxon>
        <taxon>Euteleostomi</taxon>
        <taxon>Actinopterygii</taxon>
        <taxon>Neopterygii</taxon>
        <taxon>Teleostei</taxon>
        <taxon>Neoteleostei</taxon>
        <taxon>Acanthomorphata</taxon>
        <taxon>Eupercaria</taxon>
        <taxon>Perciformes</taxon>
        <taxon>Percoidei</taxon>
        <taxon>Percidae</taxon>
        <taxon>Percinae</taxon>
        <taxon>Perca</taxon>
    </lineage>
</organism>
<proteinExistence type="predicted"/>
<accession>A0A6A5E378</accession>
<reference evidence="10 11" key="1">
    <citation type="submission" date="2019-06" db="EMBL/GenBank/DDBJ databases">
        <title>A chromosome-scale genome assembly of the European perch, Perca fluviatilis.</title>
        <authorList>
            <person name="Roques C."/>
            <person name="Zahm M."/>
            <person name="Cabau C."/>
            <person name="Klopp C."/>
            <person name="Bouchez O."/>
            <person name="Donnadieu C."/>
            <person name="Kuhl H."/>
            <person name="Gislard M."/>
            <person name="Guendouz S."/>
            <person name="Journot L."/>
            <person name="Haffray P."/>
            <person name="Bestin A."/>
            <person name="Morvezen R."/>
            <person name="Feron R."/>
            <person name="Wen M."/>
            <person name="Jouanno E."/>
            <person name="Herpin A."/>
            <person name="Schartl M."/>
            <person name="Postlethwait J."/>
            <person name="Schaerlinger B."/>
            <person name="Chardard D."/>
            <person name="Lecocq T."/>
            <person name="Poncet C."/>
            <person name="Jaffrelo L."/>
            <person name="Lampietro C."/>
            <person name="Guiguen Y."/>
        </authorList>
    </citation>
    <scope>NUCLEOTIDE SEQUENCE [LARGE SCALE GENOMIC DNA]</scope>
    <source>
        <tissue evidence="10">Blood</tissue>
    </source>
</reference>
<feature type="domain" description="G-protein coupled receptors family 2 profile 2" evidence="9">
    <location>
        <begin position="434"/>
        <end position="685"/>
    </location>
</feature>
<dbReference type="PANTHER" id="PTHR12011:SF474">
    <property type="entry name" value="ADHESION G PROTEIN-COUPLED RECEPTOR G11-RELATED"/>
    <property type="match status" value="1"/>
</dbReference>
<feature type="transmembrane region" description="Helical" evidence="7">
    <location>
        <begin position="595"/>
        <end position="618"/>
    </location>
</feature>
<dbReference type="Pfam" id="PF00002">
    <property type="entry name" value="7tm_2"/>
    <property type="match status" value="1"/>
</dbReference>
<feature type="transmembrane region" description="Helical" evidence="7">
    <location>
        <begin position="502"/>
        <end position="520"/>
    </location>
</feature>
<dbReference type="AlphaFoldDB" id="A0A6A5E378"/>
<feature type="transmembrane region" description="Helical" evidence="7">
    <location>
        <begin position="436"/>
        <end position="458"/>
    </location>
</feature>
<comment type="caution">
    <text evidence="10">The sequence shown here is derived from an EMBL/GenBank/DDBJ whole genome shotgun (WGS) entry which is preliminary data.</text>
</comment>
<evidence type="ECO:0000313" key="10">
    <source>
        <dbReference type="EMBL" id="KAF1376836.1"/>
    </source>
</evidence>
<dbReference type="PROSITE" id="PS50221">
    <property type="entry name" value="GAIN_B"/>
    <property type="match status" value="1"/>
</dbReference>
<evidence type="ECO:0000256" key="4">
    <source>
        <dbReference type="ARBA" id="ARBA00023136"/>
    </source>
</evidence>
<evidence type="ECO:0000256" key="2">
    <source>
        <dbReference type="ARBA" id="ARBA00022692"/>
    </source>
</evidence>
<evidence type="ECO:0000256" key="5">
    <source>
        <dbReference type="ARBA" id="ARBA00023157"/>
    </source>
</evidence>
<feature type="transmembrane region" description="Helical" evidence="7">
    <location>
        <begin position="663"/>
        <end position="682"/>
    </location>
</feature>
<keyword evidence="5" id="KW-1015">Disulfide bond</keyword>
<dbReference type="InterPro" id="IPR017981">
    <property type="entry name" value="GPCR_2-like_7TM"/>
</dbReference>
<dbReference type="SMART" id="SM00303">
    <property type="entry name" value="GPS"/>
    <property type="match status" value="1"/>
</dbReference>